<dbReference type="AlphaFoldDB" id="A0A1I6ELZ4"/>
<protein>
    <submittedName>
        <fullName evidence="1">Uncharacterized protein</fullName>
    </submittedName>
</protein>
<proteinExistence type="predicted"/>
<gene>
    <name evidence="1" type="ORF">SAMN05660706_1695</name>
</gene>
<evidence type="ECO:0000313" key="2">
    <source>
        <dbReference type="Proteomes" id="UP000199584"/>
    </source>
</evidence>
<dbReference type="Proteomes" id="UP000199584">
    <property type="component" value="Unassembled WGS sequence"/>
</dbReference>
<evidence type="ECO:0000313" key="1">
    <source>
        <dbReference type="EMBL" id="SFR18803.1"/>
    </source>
</evidence>
<dbReference type="EMBL" id="FOYM01000069">
    <property type="protein sequence ID" value="SFR18803.1"/>
    <property type="molecule type" value="Genomic_DNA"/>
</dbReference>
<reference evidence="2" key="1">
    <citation type="submission" date="2016-10" db="EMBL/GenBank/DDBJ databases">
        <authorList>
            <person name="Varghese N."/>
            <person name="Submissions S."/>
        </authorList>
    </citation>
    <scope>NUCLEOTIDE SEQUENCE [LARGE SCALE GENOMIC DNA]</scope>
    <source>
        <strain evidence="2">DSM 3669</strain>
    </source>
</reference>
<organism evidence="1 2">
    <name type="scientific">Desulfoscipio geothermicus DSM 3669</name>
    <dbReference type="NCBI Taxonomy" id="1121426"/>
    <lineage>
        <taxon>Bacteria</taxon>
        <taxon>Bacillati</taxon>
        <taxon>Bacillota</taxon>
        <taxon>Clostridia</taxon>
        <taxon>Eubacteriales</taxon>
        <taxon>Desulfallaceae</taxon>
        <taxon>Desulfoscipio</taxon>
    </lineage>
</organism>
<name>A0A1I6ELZ4_9FIRM</name>
<accession>A0A1I6ELZ4</accession>
<sequence>MSRVNLRKHFPFNLGAKNQTAVGIAHIPAVVLNLGSLSSWEKPFSFSQYREKSRDDQSR</sequence>
<keyword evidence="2" id="KW-1185">Reference proteome</keyword>